<accession>Q849G3</accession>
<dbReference type="AlphaFoldDB" id="Q849G3"/>
<name>Q849G3_STRVN</name>
<gene>
    <name evidence="2" type="primary">pSV2.77</name>
</gene>
<feature type="compositionally biased region" description="Basic and acidic residues" evidence="1">
    <location>
        <begin position="14"/>
        <end position="35"/>
    </location>
</feature>
<proteinExistence type="predicted"/>
<organism evidence="2">
    <name type="scientific">Streptomyces violaceoruber</name>
    <dbReference type="NCBI Taxonomy" id="1935"/>
    <lineage>
        <taxon>Bacteria</taxon>
        <taxon>Bacillati</taxon>
        <taxon>Actinomycetota</taxon>
        <taxon>Actinomycetes</taxon>
        <taxon>Kitasatosporales</taxon>
        <taxon>Streptomycetaceae</taxon>
        <taxon>Streptomyces</taxon>
        <taxon>Streptomyces violaceoruber group</taxon>
    </lineage>
</organism>
<geneLocation type="plasmid" evidence="2">
    <name>pSV2</name>
</geneLocation>
<reference evidence="2" key="2">
    <citation type="submission" date="2002-12" db="EMBL/GenBank/DDBJ databases">
        <title>Complete nucleotide sequence of the linear plasmid pSV2 from Streptomyces violaceoruber SANK95570.</title>
        <authorList>
            <person name="Spatz K."/>
            <person name="Scholz C.J."/>
            <person name="Redenbach M."/>
        </authorList>
    </citation>
    <scope>NUCLEOTIDE SEQUENCE</scope>
    <source>
        <strain evidence="2">SANK95570</strain>
        <plasmid evidence="2">pSV2</plasmid>
    </source>
</reference>
<dbReference type="EMBL" id="AY211023">
    <property type="protein sequence ID" value="AAO50161.1"/>
    <property type="molecule type" value="Genomic_DNA"/>
</dbReference>
<feature type="region of interest" description="Disordered" evidence="1">
    <location>
        <begin position="1"/>
        <end position="36"/>
    </location>
</feature>
<keyword evidence="2" id="KW-0614">Plasmid</keyword>
<feature type="compositionally biased region" description="Basic residues" evidence="1">
    <location>
        <begin position="1"/>
        <end position="13"/>
    </location>
</feature>
<evidence type="ECO:0000256" key="1">
    <source>
        <dbReference type="SAM" id="MobiDB-lite"/>
    </source>
</evidence>
<evidence type="ECO:0000313" key="2">
    <source>
        <dbReference type="EMBL" id="AAO50161.1"/>
    </source>
</evidence>
<reference evidence="2" key="1">
    <citation type="journal article" date="2002" name="FEMS Microbiol. Lett.">
        <title>Characterization of the Streptomyces violaceoruber SANK95570 plasmids pSV1 and pSV2.</title>
        <authorList>
            <person name="Spatz K."/>
            <person name="Kohn H."/>
            <person name="Redenbach M."/>
        </authorList>
    </citation>
    <scope>NUCLEOTIDE SEQUENCE</scope>
    <source>
        <strain evidence="2">SANK95570</strain>
        <plasmid evidence="2">pSV2</plasmid>
    </source>
</reference>
<dbReference type="RefSeq" id="WP_011116916.1">
    <property type="nucleotide sequence ID" value="NC_004934.1"/>
</dbReference>
<sequence length="287" mass="31912">MRKSGRVAKKKNASSREKRAGRQRAATESRRRAQEYEGVPEEIVELLESPYTLPEWERFYRAFPTVTAAVEAVLRGETVEVYSSEHELYQLRVILVDGEPVVETLLYVPYGTRDALWSGLLHSDDQDDALKRITGALPDLLPDDVPLDGVDCVVEAAPSGARLPRFAYRYRIPASGLERWKDQWEEASRFTSLQEAVSWSDTRAAGHADAVEILRRHGIPAVSCDACGHAVTNRHPAWPGLWVDFMGDDFGPVCPEWDDSALQTENELDSLAIGGPHQVDEAALTGA</sequence>
<protein>
    <submittedName>
        <fullName evidence="2">Uncharacterized protein</fullName>
    </submittedName>
</protein>